<name>A0A0G4GTW2_VITBC</name>
<proteinExistence type="predicted"/>
<keyword evidence="1" id="KW-0677">Repeat</keyword>
<dbReference type="Gene3D" id="2.20.110.10">
    <property type="entry name" value="Histone H3 K4-specific methyltransferase SET7/9 N-terminal domain"/>
    <property type="match status" value="4"/>
</dbReference>
<gene>
    <name evidence="3" type="ORF">Vbra_6369</name>
</gene>
<dbReference type="VEuPathDB" id="CryptoDB:Vbra_6369"/>
<evidence type="ECO:0000256" key="2">
    <source>
        <dbReference type="SAM" id="MobiDB-lite"/>
    </source>
</evidence>
<dbReference type="PANTHER" id="PTHR43215">
    <property type="entry name" value="RADIAL SPOKE HEAD 1 HOMOLOG"/>
    <property type="match status" value="1"/>
</dbReference>
<sequence>MQPGTHTPMHTHHQAMVLPTSSDTTTDMTQTVENGPLHDCLLEEMMKENRLKIVGAMCEVDLARAHHGVFDRRNDRLRGGKYEGMIRNGVPEGWGVLRITSSSNRHVSLNAKRYEGEWRGGLFHGDGIKYYGGAGDLINKKEYDGQWNHGRRNGEGTAYFPNGNPHFECHWKDDQIDDSKEVIEYYDNGSVRYEGQMLFGLRCGYGTEYQRSHYRDHHSAPSGRTVAPPKVYVGCWARDKREGSGTLFYEDGCTPWYEGRWMDGERHGHGVEYDGRTSCKKFEGEWSKGMRNGPGTTYYPNGKPHLKCHWKDDQIDESEEVIEHFYNGKVKYQGGFLDGLKHGQGIEYNDDRCRLSRDYRDHHSALRGLTLAHHKAYEGGWSKGKKEGQGTVFYGDGCTVWYQGEWADGQRHGYGIEYDHETGGKKFEGEWQAGSFVSGTFWRYGNEGKLVGQGQWKNGMRHADYRLPTFSRHNAHPSTGPFTAPTFTRTQSTQTASRVPAPAAAAGQGKKRKRDVVEMEDQEHQEREEAAMETGDSPNSRRILPRPDAGEGISALTSRRILRGEKLYQFAKSLLDEQRDIDRRRLEQMADPQRKRKRKRQTKEREDDQGEKPGAMRRGVHWHPRGYYHLVVGTIDPAQMPSHQVTQMLQDARKEGNNVGRQSGTYQIIKPFRPSELTVDGLRQAFREAIGVRDQQRRTEWDDWEDSTEVSLLPAPRPPLSFADKA</sequence>
<organism evidence="3 4">
    <name type="scientific">Vitrella brassicaformis (strain CCMP3155)</name>
    <dbReference type="NCBI Taxonomy" id="1169540"/>
    <lineage>
        <taxon>Eukaryota</taxon>
        <taxon>Sar</taxon>
        <taxon>Alveolata</taxon>
        <taxon>Colpodellida</taxon>
        <taxon>Vitrellaceae</taxon>
        <taxon>Vitrella</taxon>
    </lineage>
</organism>
<dbReference type="PANTHER" id="PTHR43215:SF14">
    <property type="entry name" value="RADIAL SPOKE HEAD 1 HOMOLOG"/>
    <property type="match status" value="1"/>
</dbReference>
<dbReference type="SMART" id="SM00698">
    <property type="entry name" value="MORN"/>
    <property type="match status" value="10"/>
</dbReference>
<dbReference type="SUPFAM" id="SSF82185">
    <property type="entry name" value="Histone H3 K4-specific methyltransferase SET7/9 N-terminal domain"/>
    <property type="match status" value="3"/>
</dbReference>
<evidence type="ECO:0000313" key="3">
    <source>
        <dbReference type="EMBL" id="CEM34193.1"/>
    </source>
</evidence>
<feature type="region of interest" description="Disordered" evidence="2">
    <location>
        <begin position="1"/>
        <end position="24"/>
    </location>
</feature>
<dbReference type="Pfam" id="PF02493">
    <property type="entry name" value="MORN"/>
    <property type="match status" value="10"/>
</dbReference>
<dbReference type="PhylomeDB" id="A0A0G4GTW2"/>
<feature type="region of interest" description="Disordered" evidence="2">
    <location>
        <begin position="584"/>
        <end position="620"/>
    </location>
</feature>
<dbReference type="EMBL" id="CDMY01000808">
    <property type="protein sequence ID" value="CEM34193.1"/>
    <property type="molecule type" value="Genomic_DNA"/>
</dbReference>
<dbReference type="AlphaFoldDB" id="A0A0G4GTW2"/>
<dbReference type="InParanoid" id="A0A0G4GTW2"/>
<dbReference type="Proteomes" id="UP000041254">
    <property type="component" value="Unassembled WGS sequence"/>
</dbReference>
<reference evidence="3 4" key="1">
    <citation type="submission" date="2014-11" db="EMBL/GenBank/DDBJ databases">
        <authorList>
            <person name="Zhu J."/>
            <person name="Qi W."/>
            <person name="Song R."/>
        </authorList>
    </citation>
    <scope>NUCLEOTIDE SEQUENCE [LARGE SCALE GENOMIC DNA]</scope>
</reference>
<accession>A0A0G4GTW2</accession>
<dbReference type="InterPro" id="IPR003409">
    <property type="entry name" value="MORN"/>
</dbReference>
<keyword evidence="4" id="KW-1185">Reference proteome</keyword>
<protein>
    <submittedName>
        <fullName evidence="3">Uncharacterized protein</fullName>
    </submittedName>
</protein>
<dbReference type="OrthoDB" id="270720at2759"/>
<feature type="region of interest" description="Disordered" evidence="2">
    <location>
        <begin position="489"/>
        <end position="551"/>
    </location>
</feature>
<evidence type="ECO:0000256" key="1">
    <source>
        <dbReference type="ARBA" id="ARBA00022737"/>
    </source>
</evidence>
<feature type="region of interest" description="Disordered" evidence="2">
    <location>
        <begin position="694"/>
        <end position="726"/>
    </location>
</feature>
<evidence type="ECO:0000313" key="4">
    <source>
        <dbReference type="Proteomes" id="UP000041254"/>
    </source>
</evidence>